<evidence type="ECO:0000256" key="1">
    <source>
        <dbReference type="SAM" id="MobiDB-lite"/>
    </source>
</evidence>
<evidence type="ECO:0000313" key="2">
    <source>
        <dbReference type="EMBL" id="QJA44704.1"/>
    </source>
</evidence>
<evidence type="ECO:0000313" key="5">
    <source>
        <dbReference type="EMBL" id="QJH94018.1"/>
    </source>
</evidence>
<feature type="compositionally biased region" description="Low complexity" evidence="1">
    <location>
        <begin position="293"/>
        <end position="310"/>
    </location>
</feature>
<accession>A0A6H1ZAW9</accession>
<feature type="region of interest" description="Disordered" evidence="1">
    <location>
        <begin position="279"/>
        <end position="310"/>
    </location>
</feature>
<dbReference type="EMBL" id="MT144594">
    <property type="protein sequence ID" value="QJH94018.1"/>
    <property type="molecule type" value="Genomic_DNA"/>
</dbReference>
<sequence length="677" mass="71165">MVSFLFGGDTNETPESIKRKREIANALLASRAPRNVGEGISSLGDGIVAAVMNSRANKAEKSGMESANAAFAPLAAMFSSGASSGVAQELGATAPGGSPAVATNPNVGSTIDFARAGASGSSGAAPADVAGLEGYIRDAAQKRGIDPEIAVKVARSEGLAPGVWQSNVVKNGKRETSYGPYQLLVGGGLGDKFQKIYGKSPADPSTVQQQIDFALDEAAQGGWGPWYGAAKVGVGQRTGLERARALGYQQQAQPTEVASLDPSAGMTAPAAIEQQAPIQPPAQPGYVDPKVSAQPAAQPAQPPQQMAQAGGRGGIMDALMAGGAGGTGQGTDYFPPAPAAPQPGELNMQAILGVVNNPFSNPGQRAVAEALIQQEQAKRQAILEQQLQQQDPKYQLDLQKGQTELDLLRNPRMDPAEQARIELEREKFGYERNKPMSVTQGETVISPSGEVIFKSDPKPEAKPSAVQEYEYAKQQGFPGTFQDWEASKKGGMSLQVDPATGAVTFQQGSNIKPMTEGQSKDAVFSTRAEGALPLIDQFGDSLTGMEGTVGGTVGQLPVVGNFAKSEGYQQAEQAGKEFLQAILRKDTGAAITNEETNEYGSVYLPRPGDTPATLQQKKISRRRALEAIKAGMPPQAILAQEKALANTEAAGEVQMPEDMDPADWEFLTPEERRLFAK</sequence>
<evidence type="ECO:0000313" key="4">
    <source>
        <dbReference type="EMBL" id="QJB00806.1"/>
    </source>
</evidence>
<organism evidence="2">
    <name type="scientific">viral metagenome</name>
    <dbReference type="NCBI Taxonomy" id="1070528"/>
    <lineage>
        <taxon>unclassified sequences</taxon>
        <taxon>metagenomes</taxon>
        <taxon>organismal metagenomes</taxon>
    </lineage>
</organism>
<proteinExistence type="predicted"/>
<name>A0A6H1ZAW9_9ZZZZ</name>
<gene>
    <name evidence="4" type="ORF">MM171A00166_0049</name>
    <name evidence="6" type="ORF">MM415A00140_0072</name>
    <name evidence="3" type="ORF">MM415B00227_0004</name>
    <name evidence="2" type="ORF">TM448A00134_0038</name>
    <name evidence="5" type="ORF">TM448B00166_0062</name>
</gene>
<dbReference type="EMBL" id="MT145197">
    <property type="protein sequence ID" value="QJI05322.1"/>
    <property type="molecule type" value="Genomic_DNA"/>
</dbReference>
<dbReference type="EMBL" id="MT143701">
    <property type="protein sequence ID" value="QJB00806.1"/>
    <property type="molecule type" value="Genomic_DNA"/>
</dbReference>
<dbReference type="AlphaFoldDB" id="A0A6H1ZAW9"/>
<dbReference type="EMBL" id="MT143979">
    <property type="protein sequence ID" value="QJA44704.1"/>
    <property type="molecule type" value="Genomic_DNA"/>
</dbReference>
<evidence type="ECO:0000313" key="6">
    <source>
        <dbReference type="EMBL" id="QJI05322.1"/>
    </source>
</evidence>
<protein>
    <submittedName>
        <fullName evidence="2">Uncharacterized protein</fullName>
    </submittedName>
</protein>
<evidence type="ECO:0000313" key="3">
    <source>
        <dbReference type="EMBL" id="QJA67342.1"/>
    </source>
</evidence>
<dbReference type="EMBL" id="MT141570">
    <property type="protein sequence ID" value="QJA67342.1"/>
    <property type="molecule type" value="Genomic_DNA"/>
</dbReference>
<reference evidence="2" key="1">
    <citation type="submission" date="2020-03" db="EMBL/GenBank/DDBJ databases">
        <title>The deep terrestrial virosphere.</title>
        <authorList>
            <person name="Holmfeldt K."/>
            <person name="Nilsson E."/>
            <person name="Simone D."/>
            <person name="Lopez-Fernandez M."/>
            <person name="Wu X."/>
            <person name="de Brujin I."/>
            <person name="Lundin D."/>
            <person name="Andersson A."/>
            <person name="Bertilsson S."/>
            <person name="Dopson M."/>
        </authorList>
    </citation>
    <scope>NUCLEOTIDE SEQUENCE</scope>
    <source>
        <strain evidence="4">MM171A00166</strain>
        <strain evidence="6">MM415A00140</strain>
        <strain evidence="3">MM415B00227</strain>
        <strain evidence="2">TM448A00134</strain>
        <strain evidence="5">TM448B00166</strain>
    </source>
</reference>